<comment type="caution">
    <text evidence="2">The sequence shown here is derived from an EMBL/GenBank/DDBJ whole genome shotgun (WGS) entry which is preliminary data.</text>
</comment>
<sequence length="86" mass="9789">MHKIKFCHRNFNSTIPLKCANCNGNHTASNRECPAWQNQVWKYGEKSNNTTNKKPPQASSPTLLNFPELPRNTADQIQTRTPPTHS</sequence>
<dbReference type="Proteomes" id="UP001159363">
    <property type="component" value="Chromosome 6"/>
</dbReference>
<feature type="compositionally biased region" description="Polar residues" evidence="1">
    <location>
        <begin position="44"/>
        <end position="63"/>
    </location>
</feature>
<keyword evidence="3" id="KW-1185">Reference proteome</keyword>
<evidence type="ECO:0000256" key="1">
    <source>
        <dbReference type="SAM" id="MobiDB-lite"/>
    </source>
</evidence>
<protein>
    <submittedName>
        <fullName evidence="2">Uncharacterized protein</fullName>
    </submittedName>
</protein>
<proteinExistence type="predicted"/>
<evidence type="ECO:0000313" key="2">
    <source>
        <dbReference type="EMBL" id="KAJ8879510.1"/>
    </source>
</evidence>
<feature type="region of interest" description="Disordered" evidence="1">
    <location>
        <begin position="44"/>
        <end position="86"/>
    </location>
</feature>
<feature type="compositionally biased region" description="Polar residues" evidence="1">
    <location>
        <begin position="73"/>
        <end position="86"/>
    </location>
</feature>
<gene>
    <name evidence="2" type="ORF">PR048_020118</name>
</gene>
<name>A0ABQ9H5D6_9NEOP</name>
<reference evidence="2 3" key="1">
    <citation type="submission" date="2023-02" db="EMBL/GenBank/DDBJ databases">
        <title>LHISI_Scaffold_Assembly.</title>
        <authorList>
            <person name="Stuart O.P."/>
            <person name="Cleave R."/>
            <person name="Magrath M.J.L."/>
            <person name="Mikheyev A.S."/>
        </authorList>
    </citation>
    <scope>NUCLEOTIDE SEQUENCE [LARGE SCALE GENOMIC DNA]</scope>
    <source>
        <strain evidence="2">Daus_M_001</strain>
        <tissue evidence="2">Leg muscle</tissue>
    </source>
</reference>
<organism evidence="2 3">
    <name type="scientific">Dryococelus australis</name>
    <dbReference type="NCBI Taxonomy" id="614101"/>
    <lineage>
        <taxon>Eukaryota</taxon>
        <taxon>Metazoa</taxon>
        <taxon>Ecdysozoa</taxon>
        <taxon>Arthropoda</taxon>
        <taxon>Hexapoda</taxon>
        <taxon>Insecta</taxon>
        <taxon>Pterygota</taxon>
        <taxon>Neoptera</taxon>
        <taxon>Polyneoptera</taxon>
        <taxon>Phasmatodea</taxon>
        <taxon>Verophasmatodea</taxon>
        <taxon>Anareolatae</taxon>
        <taxon>Phasmatidae</taxon>
        <taxon>Eurycanthinae</taxon>
        <taxon>Dryococelus</taxon>
    </lineage>
</organism>
<accession>A0ABQ9H5D6</accession>
<evidence type="ECO:0000313" key="3">
    <source>
        <dbReference type="Proteomes" id="UP001159363"/>
    </source>
</evidence>
<dbReference type="EMBL" id="JARBHB010000007">
    <property type="protein sequence ID" value="KAJ8879510.1"/>
    <property type="molecule type" value="Genomic_DNA"/>
</dbReference>